<gene>
    <name evidence="3" type="ORF">Q9R02_16185</name>
</gene>
<dbReference type="GO" id="GO:0016787">
    <property type="term" value="F:hydrolase activity"/>
    <property type="evidence" value="ECO:0007669"/>
    <property type="project" value="UniProtKB-KW"/>
</dbReference>
<proteinExistence type="inferred from homology"/>
<dbReference type="PANTHER" id="PTHR22946">
    <property type="entry name" value="DIENELACTONE HYDROLASE DOMAIN-CONTAINING PROTEIN-RELATED"/>
    <property type="match status" value="1"/>
</dbReference>
<evidence type="ECO:0000313" key="4">
    <source>
        <dbReference type="Proteomes" id="UP001232725"/>
    </source>
</evidence>
<comment type="similarity">
    <text evidence="1">Belongs to the AB hydrolase superfamily. FUS2 hydrolase family.</text>
</comment>
<sequence>MSRHSGQSHPHTVEGVDPHLNVQVFRPEHDAGLPPVLLIHGFSSSIELNWVNTGWVRELQRAGRWAIAMDLPGHGSSEAPADMDSYSPGKIRADLLQAVTDAGARPIQDGDRSSGLDVVGYSLGGRIGWEIAGTQRGLVRRVVLGGPSHNDPLAEFDVVAAQQYLADGTPIADASTAALLKMAQLVPSNNIFAFLTLIEAAKVEPFDPTDAVPHQDILLVAGAEDPRSASLDMLASLVNGAGGHAETVLVPGRNHTNTTTSRAFKDAALEFLAR</sequence>
<dbReference type="Proteomes" id="UP001232725">
    <property type="component" value="Unassembled WGS sequence"/>
</dbReference>
<keyword evidence="4" id="KW-1185">Reference proteome</keyword>
<evidence type="ECO:0000259" key="2">
    <source>
        <dbReference type="Pfam" id="PF00561"/>
    </source>
</evidence>
<organism evidence="3 4">
    <name type="scientific">Arthrobacter horti</name>
    <dbReference type="NCBI Taxonomy" id="3068273"/>
    <lineage>
        <taxon>Bacteria</taxon>
        <taxon>Bacillati</taxon>
        <taxon>Actinomycetota</taxon>
        <taxon>Actinomycetes</taxon>
        <taxon>Micrococcales</taxon>
        <taxon>Micrococcaceae</taxon>
        <taxon>Arthrobacter</taxon>
    </lineage>
</organism>
<dbReference type="EMBL" id="JAVALS010000021">
    <property type="protein sequence ID" value="MDP5228696.1"/>
    <property type="molecule type" value="Genomic_DNA"/>
</dbReference>
<dbReference type="SUPFAM" id="SSF53474">
    <property type="entry name" value="alpha/beta-Hydrolases"/>
    <property type="match status" value="1"/>
</dbReference>
<dbReference type="InterPro" id="IPR050261">
    <property type="entry name" value="FrsA_esterase"/>
</dbReference>
<evidence type="ECO:0000313" key="3">
    <source>
        <dbReference type="EMBL" id="MDP5228696.1"/>
    </source>
</evidence>
<dbReference type="Gene3D" id="3.40.50.1820">
    <property type="entry name" value="alpha/beta hydrolase"/>
    <property type="match status" value="1"/>
</dbReference>
<dbReference type="InterPro" id="IPR000073">
    <property type="entry name" value="AB_hydrolase_1"/>
</dbReference>
<dbReference type="InterPro" id="IPR029058">
    <property type="entry name" value="AB_hydrolase_fold"/>
</dbReference>
<dbReference type="Pfam" id="PF00561">
    <property type="entry name" value="Abhydrolase_1"/>
    <property type="match status" value="1"/>
</dbReference>
<name>A0ABT9ISW7_9MICC</name>
<reference evidence="3 4" key="1">
    <citation type="submission" date="2023-08" db="EMBL/GenBank/DDBJ databases">
        <title>Arthrobacter horti sp. nov., isolated from forest soil.</title>
        <authorList>
            <person name="Park M."/>
        </authorList>
    </citation>
    <scope>NUCLEOTIDE SEQUENCE [LARGE SCALE GENOMIC DNA]</scope>
    <source>
        <strain evidence="3 4">YJM1</strain>
    </source>
</reference>
<keyword evidence="3" id="KW-0378">Hydrolase</keyword>
<protein>
    <submittedName>
        <fullName evidence="3">Alpha/beta fold hydrolase</fullName>
    </submittedName>
</protein>
<comment type="caution">
    <text evidence="3">The sequence shown here is derived from an EMBL/GenBank/DDBJ whole genome shotgun (WGS) entry which is preliminary data.</text>
</comment>
<accession>A0ABT9ISW7</accession>
<dbReference type="RefSeq" id="WP_305997741.1">
    <property type="nucleotide sequence ID" value="NZ_JAVALS010000021.1"/>
</dbReference>
<feature type="domain" description="AB hydrolase-1" evidence="2">
    <location>
        <begin position="34"/>
        <end position="162"/>
    </location>
</feature>
<evidence type="ECO:0000256" key="1">
    <source>
        <dbReference type="ARBA" id="ARBA00038115"/>
    </source>
</evidence>